<evidence type="ECO:0000256" key="10">
    <source>
        <dbReference type="ARBA" id="ARBA00055182"/>
    </source>
</evidence>
<dbReference type="Pfam" id="PF00271">
    <property type="entry name" value="Helicase_C"/>
    <property type="match status" value="1"/>
</dbReference>
<dbReference type="GO" id="GO:0005737">
    <property type="term" value="C:cytoplasm"/>
    <property type="evidence" value="ECO:0007669"/>
    <property type="project" value="UniProtKB-SubCell"/>
</dbReference>
<proteinExistence type="inferred from homology"/>
<evidence type="ECO:0000256" key="13">
    <source>
        <dbReference type="ARBA" id="ARBA00070128"/>
    </source>
</evidence>
<sequence>METNIKIFQKNQTIIHYKYGIGRYKGMCLIKNNNKEMEFLIIMYANQTKLYVPITSLSLISIYPEFSGTVTSLNTLGQEIWNKEKKKFTKKIYDIALQLINTYAKRKVQLGFSFKKNKIQYKKFCKYFPYKETKDQKKVIQEVLKDMSKKEAMDRLICGDVGFGKTEIAMRASFIAINNKKQVAILVPTTLLAQQHFKNFKKRFNTYSTKIKILTRFTKKKEIKKILEQLQTKKIDILIGTHKILSHNIIWKNLGLLVVDEEHRFGVSHKEMIKKLYVNIDILTLTATPIPRTLSLTTLGLRNVSIIAKPPKKRIPIKTFIKKYDVLTIRKIILKAIKKKGQIYYLYNKVKDIENKTIKLKKLIPEAKICIGHGQMSGQKLKTVMKDFILYKFDVLVCTTIIDTGIDISNVNTIIIENADKFGISQLHQLRGRVGRTSHQAYAWFFVNSYKKLTKNSKKRLNALIESQFLGSGFKLSIKDSEIRGTGEILGTSQSGHIEKFGINLYKKLLQNAIENLKKNDLFHNFSLETIDLDLNISALFPKNYIQNIHIRLFYYQKISEIKNLKELKKLKKNICNIYGILPIFANNLFVLEKIRIIGSNLNIKKIYSRSKLGYITFFQNPKINFSWLSKEILKNPLKWKITPEKIYFYRQFENDEKRIFWYYKWLKKVYLLRKI</sequence>
<dbReference type="FunFam" id="3.40.50.300:FF:000546">
    <property type="entry name" value="Transcription-repair-coupling factor"/>
    <property type="match status" value="1"/>
</dbReference>
<dbReference type="EMBL" id="LN890285">
    <property type="protein sequence ID" value="CUR53167.1"/>
    <property type="molecule type" value="Genomic_DNA"/>
</dbReference>
<evidence type="ECO:0000256" key="1">
    <source>
        <dbReference type="ARBA" id="ARBA00004496"/>
    </source>
</evidence>
<dbReference type="InterPro" id="IPR047112">
    <property type="entry name" value="RecG/Mfd"/>
</dbReference>
<evidence type="ECO:0000256" key="5">
    <source>
        <dbReference type="ARBA" id="ARBA00022801"/>
    </source>
</evidence>
<keyword evidence="3" id="KW-0547">Nucleotide-binding</keyword>
<dbReference type="Pfam" id="PF02559">
    <property type="entry name" value="CarD_TRCF_RID"/>
    <property type="match status" value="1"/>
</dbReference>
<evidence type="ECO:0000256" key="6">
    <source>
        <dbReference type="ARBA" id="ARBA00022806"/>
    </source>
</evidence>
<dbReference type="GO" id="GO:0005524">
    <property type="term" value="F:ATP binding"/>
    <property type="evidence" value="ECO:0007669"/>
    <property type="project" value="UniProtKB-KW"/>
</dbReference>
<feature type="domain" description="Helicase ATP-binding" evidence="14">
    <location>
        <begin position="146"/>
        <end position="307"/>
    </location>
</feature>
<dbReference type="InterPro" id="IPR011545">
    <property type="entry name" value="DEAD/DEAH_box_helicase_dom"/>
</dbReference>
<dbReference type="Pfam" id="PF00270">
    <property type="entry name" value="DEAD"/>
    <property type="match status" value="1"/>
</dbReference>
<dbReference type="Gene3D" id="3.40.50.300">
    <property type="entry name" value="P-loop containing nucleotide triphosphate hydrolases"/>
    <property type="match status" value="2"/>
</dbReference>
<evidence type="ECO:0000259" key="14">
    <source>
        <dbReference type="PROSITE" id="PS51192"/>
    </source>
</evidence>
<dbReference type="InterPro" id="IPR003711">
    <property type="entry name" value="CarD-like/TRCF_RID"/>
</dbReference>
<dbReference type="AlphaFoldDB" id="A0A160SVZ1"/>
<keyword evidence="7" id="KW-0067">ATP-binding</keyword>
<dbReference type="Proteomes" id="UP000243633">
    <property type="component" value="Chromosome 1"/>
</dbReference>
<reference evidence="17" key="1">
    <citation type="submission" date="2015-10" db="EMBL/GenBank/DDBJ databases">
        <authorList>
            <person name="Manzano-Marin A."/>
            <person name="Manzano-Marin A."/>
        </authorList>
    </citation>
    <scope>NUCLEOTIDE SEQUENCE [LARGE SCALE GENOMIC DNA]</scope>
    <source>
        <strain evidence="17">BTs</strain>
    </source>
</reference>
<evidence type="ECO:0000256" key="9">
    <source>
        <dbReference type="ARBA" id="ARBA00023204"/>
    </source>
</evidence>
<keyword evidence="8" id="KW-0238">DNA-binding</keyword>
<dbReference type="SMART" id="SM00487">
    <property type="entry name" value="DEXDc"/>
    <property type="match status" value="1"/>
</dbReference>
<dbReference type="PROSITE" id="PS51194">
    <property type="entry name" value="HELICASE_CTER"/>
    <property type="match status" value="1"/>
</dbReference>
<dbReference type="PATRIC" id="fig|98804.3.peg.182"/>
<dbReference type="GO" id="GO:0006281">
    <property type="term" value="P:DNA repair"/>
    <property type="evidence" value="ECO:0007669"/>
    <property type="project" value="UniProtKB-KW"/>
</dbReference>
<dbReference type="SUPFAM" id="SSF52540">
    <property type="entry name" value="P-loop containing nucleoside triphosphate hydrolases"/>
    <property type="match status" value="2"/>
</dbReference>
<accession>A0A160SVZ1</accession>
<evidence type="ECO:0000313" key="16">
    <source>
        <dbReference type="EMBL" id="CUR53167.1"/>
    </source>
</evidence>
<dbReference type="InterPro" id="IPR037235">
    <property type="entry name" value="TRCF-like_C_D7"/>
</dbReference>
<dbReference type="SMART" id="SM01058">
    <property type="entry name" value="CarD_TRCF"/>
    <property type="match status" value="1"/>
</dbReference>
<dbReference type="OrthoDB" id="9804325at2"/>
<comment type="subcellular location">
    <subcellularLocation>
        <location evidence="1">Cytoplasm</location>
    </subcellularLocation>
</comment>
<dbReference type="SUPFAM" id="SSF143517">
    <property type="entry name" value="TRCF domain-like"/>
    <property type="match status" value="1"/>
</dbReference>
<dbReference type="PANTHER" id="PTHR47964">
    <property type="entry name" value="ATP-DEPENDENT DNA HELICASE HOMOLOG RECG, CHLOROPLASTIC"/>
    <property type="match status" value="1"/>
</dbReference>
<dbReference type="GO" id="GO:0016787">
    <property type="term" value="F:hydrolase activity"/>
    <property type="evidence" value="ECO:0007669"/>
    <property type="project" value="UniProtKB-KW"/>
</dbReference>
<dbReference type="InterPro" id="IPR027417">
    <property type="entry name" value="P-loop_NTPase"/>
</dbReference>
<evidence type="ECO:0000256" key="4">
    <source>
        <dbReference type="ARBA" id="ARBA00022763"/>
    </source>
</evidence>
<dbReference type="PROSITE" id="PS51192">
    <property type="entry name" value="HELICASE_ATP_BIND_1"/>
    <property type="match status" value="1"/>
</dbReference>
<dbReference type="STRING" id="98804.BTSPAZIEG_0192"/>
<dbReference type="CDD" id="cd17991">
    <property type="entry name" value="DEXHc_TRCF"/>
    <property type="match status" value="1"/>
</dbReference>
<comment type="similarity">
    <text evidence="11">In the N-terminal section; belongs to the UvrB family.</text>
</comment>
<dbReference type="PANTHER" id="PTHR47964:SF1">
    <property type="entry name" value="ATP-DEPENDENT DNA HELICASE HOMOLOG RECG, CHLOROPLASTIC"/>
    <property type="match status" value="1"/>
</dbReference>
<dbReference type="InterPro" id="IPR014001">
    <property type="entry name" value="Helicase_ATP-bd"/>
</dbReference>
<feature type="domain" description="Helicase C-terminal" evidence="15">
    <location>
        <begin position="328"/>
        <end position="482"/>
    </location>
</feature>
<keyword evidence="4" id="KW-0227">DNA damage</keyword>
<evidence type="ECO:0000259" key="15">
    <source>
        <dbReference type="PROSITE" id="PS51194"/>
    </source>
</evidence>
<dbReference type="GO" id="GO:0003684">
    <property type="term" value="F:damaged DNA binding"/>
    <property type="evidence" value="ECO:0007669"/>
    <property type="project" value="InterPro"/>
</dbReference>
<dbReference type="RefSeq" id="WP_075472579.1">
    <property type="nucleotide sequence ID" value="NZ_LN890285.1"/>
</dbReference>
<dbReference type="Gene3D" id="2.40.10.170">
    <property type="match status" value="1"/>
</dbReference>
<dbReference type="NCBIfam" id="TIGR00580">
    <property type="entry name" value="mfd"/>
    <property type="match status" value="1"/>
</dbReference>
<dbReference type="InterPro" id="IPR005118">
    <property type="entry name" value="TRCF_C"/>
</dbReference>
<keyword evidence="2" id="KW-0963">Cytoplasm</keyword>
<dbReference type="InterPro" id="IPR001650">
    <property type="entry name" value="Helicase_C-like"/>
</dbReference>
<comment type="similarity">
    <text evidence="12">In the C-terminal section; belongs to the helicase family. RecG subfamily.</text>
</comment>
<dbReference type="GO" id="GO:0003678">
    <property type="term" value="F:DNA helicase activity"/>
    <property type="evidence" value="ECO:0007669"/>
    <property type="project" value="TreeGrafter"/>
</dbReference>
<evidence type="ECO:0000256" key="11">
    <source>
        <dbReference type="ARBA" id="ARBA00061104"/>
    </source>
</evidence>
<protein>
    <recommendedName>
        <fullName evidence="13">Transcription-repair-coupling factor</fullName>
    </recommendedName>
</protein>
<name>A0A160SVZ1_BUCTT</name>
<dbReference type="SMART" id="SM00490">
    <property type="entry name" value="HELICc"/>
    <property type="match status" value="1"/>
</dbReference>
<keyword evidence="5 16" id="KW-0378">Hydrolase</keyword>
<evidence type="ECO:0000256" key="2">
    <source>
        <dbReference type="ARBA" id="ARBA00022490"/>
    </source>
</evidence>
<dbReference type="InterPro" id="IPR004576">
    <property type="entry name" value="Mfd"/>
</dbReference>
<evidence type="ECO:0000256" key="7">
    <source>
        <dbReference type="ARBA" id="ARBA00022840"/>
    </source>
</evidence>
<evidence type="ECO:0000313" key="17">
    <source>
        <dbReference type="Proteomes" id="UP000243633"/>
    </source>
</evidence>
<evidence type="ECO:0000256" key="12">
    <source>
        <dbReference type="ARBA" id="ARBA00061399"/>
    </source>
</evidence>
<evidence type="ECO:0000256" key="8">
    <source>
        <dbReference type="ARBA" id="ARBA00023125"/>
    </source>
</evidence>
<keyword evidence="9" id="KW-0234">DNA repair</keyword>
<organism evidence="16 17">
    <name type="scientific">Buchnera aphidicola subsp. Tuberolachnus salignus</name>
    <dbReference type="NCBI Taxonomy" id="98804"/>
    <lineage>
        <taxon>Bacteria</taxon>
        <taxon>Pseudomonadati</taxon>
        <taxon>Pseudomonadota</taxon>
        <taxon>Gammaproteobacteria</taxon>
        <taxon>Enterobacterales</taxon>
        <taxon>Erwiniaceae</taxon>
        <taxon>Buchnera</taxon>
    </lineage>
</organism>
<keyword evidence="6" id="KW-0347">Helicase</keyword>
<dbReference type="Pfam" id="PF03461">
    <property type="entry name" value="TRCF"/>
    <property type="match status" value="1"/>
</dbReference>
<keyword evidence="17" id="KW-1185">Reference proteome</keyword>
<dbReference type="SUPFAM" id="SSF141259">
    <property type="entry name" value="CarD-like"/>
    <property type="match status" value="1"/>
</dbReference>
<dbReference type="SMART" id="SM00982">
    <property type="entry name" value="TRCF"/>
    <property type="match status" value="1"/>
</dbReference>
<evidence type="ECO:0000256" key="3">
    <source>
        <dbReference type="ARBA" id="ARBA00022741"/>
    </source>
</evidence>
<gene>
    <name evidence="16" type="primary">mfd</name>
    <name evidence="16" type="ORF">BTSPAZIEG_0192</name>
</gene>
<dbReference type="InterPro" id="IPR036101">
    <property type="entry name" value="CarD-like/TRCF_RID_sf"/>
</dbReference>
<dbReference type="Gene3D" id="3.90.1150.50">
    <property type="entry name" value="Transcription-repair-coupling factor, D7 domain"/>
    <property type="match status" value="1"/>
</dbReference>
<comment type="function">
    <text evidence="10">Couples transcription and DNA repair by recognizing RNA polymerase (RNAP) stalled at DNA lesions. Mediates ATP-dependent release of RNAP and its truncated transcript from the DNA, and recruitment of nucleotide excision repair machinery to the damaged site.</text>
</comment>